<evidence type="ECO:0000313" key="4">
    <source>
        <dbReference type="Proteomes" id="UP000288859"/>
    </source>
</evidence>
<dbReference type="OrthoDB" id="5772781at2759"/>
<dbReference type="Gene3D" id="3.90.1200.10">
    <property type="match status" value="1"/>
</dbReference>
<evidence type="ECO:0000256" key="2">
    <source>
        <dbReference type="ARBA" id="ARBA00048655"/>
    </source>
</evidence>
<comment type="caution">
    <text evidence="3">The sequence shown here is derived from an EMBL/GenBank/DDBJ whole genome shotgun (WGS) entry which is preliminary data.</text>
</comment>
<evidence type="ECO:0000313" key="3">
    <source>
        <dbReference type="EMBL" id="RVX75481.1"/>
    </source>
</evidence>
<dbReference type="GO" id="GO:0102193">
    <property type="term" value="F:protein-ribulosamine 3-kinase activity"/>
    <property type="evidence" value="ECO:0007669"/>
    <property type="project" value="UniProtKB-EC"/>
</dbReference>
<protein>
    <recommendedName>
        <fullName evidence="1">protein-ribulosamine 3-kinase</fullName>
        <ecNumber evidence="1">2.7.1.172</ecNumber>
    </recommendedName>
</protein>
<dbReference type="SUPFAM" id="SSF56112">
    <property type="entry name" value="Protein kinase-like (PK-like)"/>
    <property type="match status" value="1"/>
</dbReference>
<sequence>MELATERGWLELDQAVVDALIIKAFPVRGSKVLNSSHYAESLRSGTAKLVVGLPDGMTDDYFLKVFEGEQGAKKCEGEFESLKAIYAVSPGFVPKPYAWGKYKNDERKVYFLLEEFRDILTQPADPSHLATRLADLHHRSVSPTGKFGFHIQTWHGEVAQHVDQWDESWAALFGRHLGHMMEIAKPIVNLAEFSILCKLTIQRVVPRLLLPLQENGRVLKPSLVHGDCWDGNTALDSTTGEAFIFDVCSFYGHNEYDTGNWRAPRHKLSDKSYIQCYTREFPVSEPAEEWGARNLLSSLPFNLGNLINIPGSQQREVVYGDMMSLCSTFCPEDLEQEMAGI</sequence>
<dbReference type="Pfam" id="PF03881">
    <property type="entry name" value="Fructosamin_kin"/>
    <property type="match status" value="1"/>
</dbReference>
<dbReference type="PANTHER" id="PTHR12149:SF8">
    <property type="entry name" value="PROTEIN-RIBULOSAMINE 3-KINASE"/>
    <property type="match status" value="1"/>
</dbReference>
<dbReference type="PANTHER" id="PTHR12149">
    <property type="entry name" value="FRUCTOSAMINE 3 KINASE-RELATED PROTEIN"/>
    <property type="match status" value="1"/>
</dbReference>
<reference evidence="3 4" key="1">
    <citation type="submission" date="2017-03" db="EMBL/GenBank/DDBJ databases">
        <title>Genomes of endolithic fungi from Antarctica.</title>
        <authorList>
            <person name="Coleine C."/>
            <person name="Masonjones S."/>
            <person name="Stajich J.E."/>
        </authorList>
    </citation>
    <scope>NUCLEOTIDE SEQUENCE [LARGE SCALE GENOMIC DNA]</scope>
    <source>
        <strain evidence="3 4">CCFEE 6314</strain>
    </source>
</reference>
<dbReference type="VEuPathDB" id="FungiDB:PV10_07323"/>
<dbReference type="EC" id="2.7.1.172" evidence="1"/>
<dbReference type="InterPro" id="IPR016477">
    <property type="entry name" value="Fructo-/Ketosamine-3-kinase"/>
</dbReference>
<dbReference type="AlphaFoldDB" id="A0A438NIC7"/>
<gene>
    <name evidence="3" type="ORF">B0A52_00834</name>
</gene>
<dbReference type="EMBL" id="NAJM01000002">
    <property type="protein sequence ID" value="RVX75481.1"/>
    <property type="molecule type" value="Genomic_DNA"/>
</dbReference>
<comment type="catalytic activity">
    <reaction evidence="2">
        <text>N(6)-D-ribulosyl-L-lysyl-[protein] + ATP = N(6)-(3-O-phospho-D-ribulosyl)-L-lysyl-[protein] + ADP + H(+)</text>
        <dbReference type="Rhea" id="RHEA:48432"/>
        <dbReference type="Rhea" id="RHEA-COMP:12103"/>
        <dbReference type="Rhea" id="RHEA-COMP:12104"/>
        <dbReference type="ChEBI" id="CHEBI:15378"/>
        <dbReference type="ChEBI" id="CHEBI:30616"/>
        <dbReference type="ChEBI" id="CHEBI:90418"/>
        <dbReference type="ChEBI" id="CHEBI:90420"/>
        <dbReference type="ChEBI" id="CHEBI:456216"/>
        <dbReference type="EC" id="2.7.1.172"/>
    </reaction>
    <physiologicalReaction direction="left-to-right" evidence="2">
        <dbReference type="Rhea" id="RHEA:48433"/>
    </physiologicalReaction>
</comment>
<dbReference type="InterPro" id="IPR011009">
    <property type="entry name" value="Kinase-like_dom_sf"/>
</dbReference>
<proteinExistence type="predicted"/>
<accession>A0A438NIC7</accession>
<dbReference type="Proteomes" id="UP000288859">
    <property type="component" value="Unassembled WGS sequence"/>
</dbReference>
<organism evidence="3 4">
    <name type="scientific">Exophiala mesophila</name>
    <name type="common">Black yeast-like fungus</name>
    <dbReference type="NCBI Taxonomy" id="212818"/>
    <lineage>
        <taxon>Eukaryota</taxon>
        <taxon>Fungi</taxon>
        <taxon>Dikarya</taxon>
        <taxon>Ascomycota</taxon>
        <taxon>Pezizomycotina</taxon>
        <taxon>Eurotiomycetes</taxon>
        <taxon>Chaetothyriomycetidae</taxon>
        <taxon>Chaetothyriales</taxon>
        <taxon>Herpotrichiellaceae</taxon>
        <taxon>Exophiala</taxon>
    </lineage>
</organism>
<name>A0A438NIC7_EXOME</name>
<evidence type="ECO:0000256" key="1">
    <source>
        <dbReference type="ARBA" id="ARBA00011961"/>
    </source>
</evidence>